<dbReference type="Proteomes" id="UP001146793">
    <property type="component" value="Unassembled WGS sequence"/>
</dbReference>
<proteinExistence type="predicted"/>
<protein>
    <submittedName>
        <fullName evidence="14">Faciogenital dysplasia protein</fullName>
    </submittedName>
</protein>
<evidence type="ECO:0000259" key="13">
    <source>
        <dbReference type="PROSITE" id="PS51391"/>
    </source>
</evidence>
<feature type="domain" description="DH" evidence="9">
    <location>
        <begin position="30"/>
        <end position="216"/>
    </location>
</feature>
<reference evidence="14" key="1">
    <citation type="submission" date="2022-08" db="EMBL/GenBank/DDBJ databases">
        <title>Novel sulphate-reducing endosymbionts in the free-living metamonad Anaeramoeba.</title>
        <authorList>
            <person name="Jerlstrom-Hultqvist J."/>
            <person name="Cepicka I."/>
            <person name="Gallot-Lavallee L."/>
            <person name="Salas-Leiva D."/>
            <person name="Curtis B.A."/>
            <person name="Zahonova K."/>
            <person name="Pipaliya S."/>
            <person name="Dacks J."/>
            <person name="Roger A.J."/>
        </authorList>
    </citation>
    <scope>NUCLEOTIDE SEQUENCE</scope>
    <source>
        <strain evidence="14">Busselton2</strain>
    </source>
</reference>
<accession>A0AAV8AAE4</accession>
<dbReference type="InterPro" id="IPR001331">
    <property type="entry name" value="GDS_CDC24_CS"/>
</dbReference>
<dbReference type="CDD" id="cd16982">
    <property type="entry name" value="CID_Pcf11"/>
    <property type="match status" value="1"/>
</dbReference>
<dbReference type="SMART" id="SM00064">
    <property type="entry name" value="FYVE"/>
    <property type="match status" value="1"/>
</dbReference>
<feature type="region of interest" description="Disordered" evidence="8">
    <location>
        <begin position="1033"/>
        <end position="1053"/>
    </location>
</feature>
<comment type="caution">
    <text evidence="14">The sequence shown here is derived from an EMBL/GenBank/DDBJ whole genome shotgun (WGS) entry which is preliminary data.</text>
</comment>
<dbReference type="InterPro" id="IPR051092">
    <property type="entry name" value="FYVE_RhoGEF_PH"/>
</dbReference>
<organism evidence="14 15">
    <name type="scientific">Anaeramoeba flamelloides</name>
    <dbReference type="NCBI Taxonomy" id="1746091"/>
    <lineage>
        <taxon>Eukaryota</taxon>
        <taxon>Metamonada</taxon>
        <taxon>Anaeramoebidae</taxon>
        <taxon>Anaeramoeba</taxon>
    </lineage>
</organism>
<dbReference type="InterPro" id="IPR011993">
    <property type="entry name" value="PH-like_dom_sf"/>
</dbReference>
<keyword evidence="4" id="KW-0479">Metal-binding</keyword>
<evidence type="ECO:0000256" key="5">
    <source>
        <dbReference type="ARBA" id="ARBA00022771"/>
    </source>
</evidence>
<name>A0AAV8AAE4_9EUKA</name>
<feature type="domain" description="CID" evidence="13">
    <location>
        <begin position="615"/>
        <end position="745"/>
    </location>
</feature>
<dbReference type="SUPFAM" id="SSF48065">
    <property type="entry name" value="DBL homology domain (DH-domain)"/>
    <property type="match status" value="1"/>
</dbReference>
<evidence type="ECO:0000256" key="7">
    <source>
        <dbReference type="PROSITE-ProRule" id="PRU00042"/>
    </source>
</evidence>
<dbReference type="InterPro" id="IPR002014">
    <property type="entry name" value="VHS_dom"/>
</dbReference>
<dbReference type="PANTHER" id="PTHR12673:SF159">
    <property type="entry name" value="LD03170P"/>
    <property type="match status" value="1"/>
</dbReference>
<dbReference type="SUPFAM" id="SSF48464">
    <property type="entry name" value="ENTH/VHS domain"/>
    <property type="match status" value="1"/>
</dbReference>
<evidence type="ECO:0000259" key="11">
    <source>
        <dbReference type="PROSITE" id="PS50178"/>
    </source>
</evidence>
<evidence type="ECO:0000256" key="2">
    <source>
        <dbReference type="ARBA" id="ARBA00022490"/>
    </source>
</evidence>
<evidence type="ECO:0000259" key="10">
    <source>
        <dbReference type="PROSITE" id="PS50157"/>
    </source>
</evidence>
<dbReference type="GO" id="GO:0005085">
    <property type="term" value="F:guanyl-nucleotide exchange factor activity"/>
    <property type="evidence" value="ECO:0007669"/>
    <property type="project" value="UniProtKB-KW"/>
</dbReference>
<feature type="compositionally biased region" description="Basic and acidic residues" evidence="8">
    <location>
        <begin position="1253"/>
        <end position="1270"/>
    </location>
</feature>
<dbReference type="GO" id="GO:0005737">
    <property type="term" value="C:cytoplasm"/>
    <property type="evidence" value="ECO:0007669"/>
    <property type="project" value="UniProtKB-SubCell"/>
</dbReference>
<dbReference type="PROSITE" id="PS50157">
    <property type="entry name" value="ZINC_FINGER_C2H2_2"/>
    <property type="match status" value="1"/>
</dbReference>
<dbReference type="InterPro" id="IPR047415">
    <property type="entry name" value="Pcf11_CID"/>
</dbReference>
<dbReference type="Gene3D" id="2.30.29.30">
    <property type="entry name" value="Pleckstrin-homology domain (PH domain)/Phosphotyrosine-binding domain (PTB)"/>
    <property type="match status" value="1"/>
</dbReference>
<dbReference type="InterPro" id="IPR013087">
    <property type="entry name" value="Znf_C2H2_type"/>
</dbReference>
<keyword evidence="6" id="KW-0862">Zinc</keyword>
<feature type="domain" description="VHS" evidence="12">
    <location>
        <begin position="641"/>
        <end position="725"/>
    </location>
</feature>
<dbReference type="Gene3D" id="3.30.40.10">
    <property type="entry name" value="Zinc/RING finger domain, C3HC4 (zinc finger)"/>
    <property type="match status" value="1"/>
</dbReference>
<dbReference type="InterPro" id="IPR000306">
    <property type="entry name" value="Znf_FYVE"/>
</dbReference>
<keyword evidence="3" id="KW-0344">Guanine-nucleotide releasing factor</keyword>
<feature type="compositionally biased region" description="Polar residues" evidence="8">
    <location>
        <begin position="924"/>
        <end position="934"/>
    </location>
</feature>
<dbReference type="SMART" id="SM00582">
    <property type="entry name" value="RPR"/>
    <property type="match status" value="1"/>
</dbReference>
<feature type="compositionally biased region" description="Low complexity" evidence="8">
    <location>
        <begin position="935"/>
        <end position="947"/>
    </location>
</feature>
<feature type="compositionally biased region" description="Polar residues" evidence="8">
    <location>
        <begin position="1033"/>
        <end position="1043"/>
    </location>
</feature>
<keyword evidence="2" id="KW-0963">Cytoplasm</keyword>
<feature type="compositionally biased region" description="Low complexity" evidence="8">
    <location>
        <begin position="910"/>
        <end position="923"/>
    </location>
</feature>
<evidence type="ECO:0000313" key="15">
    <source>
        <dbReference type="Proteomes" id="UP001146793"/>
    </source>
</evidence>
<dbReference type="SUPFAM" id="SSF57903">
    <property type="entry name" value="FYVE/PHD zinc finger"/>
    <property type="match status" value="1"/>
</dbReference>
<dbReference type="GO" id="GO:0008270">
    <property type="term" value="F:zinc ion binding"/>
    <property type="evidence" value="ECO:0007669"/>
    <property type="project" value="UniProtKB-KW"/>
</dbReference>
<dbReference type="PROSITE" id="PS50178">
    <property type="entry name" value="ZF_FYVE"/>
    <property type="match status" value="1"/>
</dbReference>
<feature type="domain" description="C2H2-type" evidence="10">
    <location>
        <begin position="1101"/>
        <end position="1129"/>
    </location>
</feature>
<dbReference type="PANTHER" id="PTHR12673">
    <property type="entry name" value="FACIOGENITAL DYSPLASIA PROTEIN"/>
    <property type="match status" value="1"/>
</dbReference>
<dbReference type="PROSITE" id="PS00741">
    <property type="entry name" value="DH_1"/>
    <property type="match status" value="1"/>
</dbReference>
<dbReference type="PROSITE" id="PS50010">
    <property type="entry name" value="DH_2"/>
    <property type="match status" value="1"/>
</dbReference>
<dbReference type="Gene3D" id="1.25.40.90">
    <property type="match status" value="1"/>
</dbReference>
<dbReference type="Pfam" id="PF00621">
    <property type="entry name" value="RhoGEF"/>
    <property type="match status" value="1"/>
</dbReference>
<feature type="region of interest" description="Disordered" evidence="8">
    <location>
        <begin position="910"/>
        <end position="947"/>
    </location>
</feature>
<evidence type="ECO:0000256" key="4">
    <source>
        <dbReference type="ARBA" id="ARBA00022723"/>
    </source>
</evidence>
<dbReference type="GO" id="GO:0035556">
    <property type="term" value="P:intracellular signal transduction"/>
    <property type="evidence" value="ECO:0007669"/>
    <property type="project" value="InterPro"/>
</dbReference>
<feature type="region of interest" description="Disordered" evidence="8">
    <location>
        <begin position="461"/>
        <end position="491"/>
    </location>
</feature>
<dbReference type="InterPro" id="IPR013083">
    <property type="entry name" value="Znf_RING/FYVE/PHD"/>
</dbReference>
<dbReference type="InterPro" id="IPR000219">
    <property type="entry name" value="DH_dom"/>
</dbReference>
<dbReference type="Gene3D" id="1.20.900.10">
    <property type="entry name" value="Dbl homology (DH) domain"/>
    <property type="match status" value="1"/>
</dbReference>
<dbReference type="InterPro" id="IPR011011">
    <property type="entry name" value="Znf_FYVE_PHD"/>
</dbReference>
<evidence type="ECO:0000259" key="12">
    <source>
        <dbReference type="PROSITE" id="PS50179"/>
    </source>
</evidence>
<sequence>MSLKSGNETIQNQKKKIQDLKLKPSKLTTQRDLIVMELYQTENSYMSYLEILIEKMHIELFPEKSDKIDLIVNSKELEKLFVFLRFIYKVNLDFIKILETRLNGWGKDSQIGDFFKEYIPYLKMYKDYYRNFESSREYVSKLMRKSKKFAKWELEKRKIYGHDLPSMLIMPVQRLPRYELFLKNLLKNTPKEHCDYNDLQIAIEMILDVNNDLNESIKKDANQKKVLKLQKKLSSRKLPTLLAPHRSFISQGNFVKMDGKLSDKRKYYLFTDIFISSNISFGLNVIDDVINLKNIKIEDLRKSKKLEFAFMIRSPQGSFTLSFKTQESKDKCLNNMNLAIDKIKRNTQTLSPIRKTTEQKPQKPLWVPDKVSIKCASCNERFTWYRRKHHCRNCGLCICSKCSANFIDLPKIDPFNLVRACDRCFLQHINEKEKLESMEQKKEFKKKKKLKETNLVSKLHHINSGSSSGSGNGNGNDNDNGNDNGNDNYDDNFLEKKTIEINKKKKKKNSGQGGSSKSVVINENCFESGYVIIDKPIEEREKNKINQSNNKNNQLEKIQLRENITKQKLKQRSQIFSQYLKTYQTKDGLIIEENGEISLLLLNNININALDIKTQESLFLQTYDDELKDLTINEESQIQALTDLAKDNIEFSRDIAKLIINRIKTAEPEYKLLSLYLLDNIVKTIGGDFIQYFQKDLVRLFSNILERANNKTTQQLIHLVTTWSDYKCFEGKYLKVIQKKLFRKSQDLEKKEIDNKNEKEIEIINEDQSVSNQMDDQQILSFQLGDNLQSNQNQKFNQNRIKGNQQNQNQYDLQNQQYNQQYSQYSQNPYNQQRQNQLDQQNQNQYDQQSQQYNQYNQSNQSPYNQQNQNQFHQNKNQNQYSQQNQYNQQNQFNQSQYEQQNQQYNQFQSQNQNQYSFQQQNQPNHYSNQPINENMNPRNHLTNPNNNIEQLRQPIINPNLTPRVDNPIPIINHLRPTPFLNVPNMLPFPPPIIPPLHLPPQPIPLIQGQVLPPMIPPFELMIPNMLPKLNSNLPNQMGQPMESSKREDKGTESGISIEVGQEQDQEEIEEITMESYDFSIKSRNRKNILAIDMLYSEKKQQCTNCGLRFNSEENLQKHCDGEHCQKKKKNNTHMSRHWFMNYDNWKSSQNFETLIPANNEIGKSLQDQEREQYILDNIQQFIEDESPKFTSGNHEKCKICKNELDVKRHESGWVYIETVKLKDGRLVCRMCLKDAILNSDLEIDKLLLGNKNKDNENSLEMKEGERHGTGNDINQSIQLDPQTINNGIDNFAISQDSPRKRKFTQIEESRINTDIENNTQTSEINKNNREIEKEPPLNSYVNNDVELNSTNIITENDVNVDKNVDDSKKVEIQFKKIPKISSEKNK</sequence>
<dbReference type="PROSITE" id="PS50179">
    <property type="entry name" value="VHS"/>
    <property type="match status" value="1"/>
</dbReference>
<feature type="region of interest" description="Disordered" evidence="8">
    <location>
        <begin position="1253"/>
        <end position="1273"/>
    </location>
</feature>
<dbReference type="InterPro" id="IPR006569">
    <property type="entry name" value="CID_dom"/>
</dbReference>
<dbReference type="PROSITE" id="PS00028">
    <property type="entry name" value="ZINC_FINGER_C2H2_1"/>
    <property type="match status" value="1"/>
</dbReference>
<dbReference type="EMBL" id="JANTQA010000010">
    <property type="protein sequence ID" value="KAJ3451261.1"/>
    <property type="molecule type" value="Genomic_DNA"/>
</dbReference>
<feature type="region of interest" description="Disordered" evidence="8">
    <location>
        <begin position="828"/>
        <end position="884"/>
    </location>
</feature>
<evidence type="ECO:0000256" key="6">
    <source>
        <dbReference type="ARBA" id="ARBA00022833"/>
    </source>
</evidence>
<dbReference type="GO" id="GO:0035091">
    <property type="term" value="F:phosphatidylinositol binding"/>
    <property type="evidence" value="ECO:0007669"/>
    <property type="project" value="InterPro"/>
</dbReference>
<evidence type="ECO:0000256" key="1">
    <source>
        <dbReference type="ARBA" id="ARBA00004496"/>
    </source>
</evidence>
<dbReference type="CDD" id="cd00160">
    <property type="entry name" value="RhoGEF"/>
    <property type="match status" value="1"/>
</dbReference>
<dbReference type="InterPro" id="IPR035899">
    <property type="entry name" value="DBL_dom_sf"/>
</dbReference>
<feature type="compositionally biased region" description="Low complexity" evidence="8">
    <location>
        <begin position="475"/>
        <end position="487"/>
    </location>
</feature>
<feature type="domain" description="FYVE-type" evidence="11">
    <location>
        <begin position="369"/>
        <end position="429"/>
    </location>
</feature>
<dbReference type="InterPro" id="IPR017455">
    <property type="entry name" value="Znf_FYVE-rel"/>
</dbReference>
<keyword evidence="5 7" id="KW-0863">Zinc-finger</keyword>
<dbReference type="InterPro" id="IPR008942">
    <property type="entry name" value="ENTH_VHS"/>
</dbReference>
<dbReference type="PROSITE" id="PS51391">
    <property type="entry name" value="CID"/>
    <property type="match status" value="1"/>
</dbReference>
<dbReference type="Pfam" id="PF01363">
    <property type="entry name" value="FYVE"/>
    <property type="match status" value="1"/>
</dbReference>
<evidence type="ECO:0000259" key="9">
    <source>
        <dbReference type="PROSITE" id="PS50010"/>
    </source>
</evidence>
<evidence type="ECO:0000256" key="3">
    <source>
        <dbReference type="ARBA" id="ARBA00022658"/>
    </source>
</evidence>
<dbReference type="GO" id="GO:0043130">
    <property type="term" value="F:ubiquitin binding"/>
    <property type="evidence" value="ECO:0007669"/>
    <property type="project" value="InterPro"/>
</dbReference>
<dbReference type="SMART" id="SM00325">
    <property type="entry name" value="RhoGEF"/>
    <property type="match status" value="1"/>
</dbReference>
<comment type="subcellular location">
    <subcellularLocation>
        <location evidence="1">Cytoplasm</location>
    </subcellularLocation>
</comment>
<gene>
    <name evidence="14" type="ORF">M0812_04931</name>
</gene>
<evidence type="ECO:0000256" key="8">
    <source>
        <dbReference type="SAM" id="MobiDB-lite"/>
    </source>
</evidence>
<dbReference type="SUPFAM" id="SSF50729">
    <property type="entry name" value="PH domain-like"/>
    <property type="match status" value="1"/>
</dbReference>
<evidence type="ECO:0000313" key="14">
    <source>
        <dbReference type="EMBL" id="KAJ3451261.1"/>
    </source>
</evidence>
<dbReference type="Pfam" id="PF04818">
    <property type="entry name" value="CID"/>
    <property type="match status" value="1"/>
</dbReference>